<dbReference type="CDD" id="cd03366">
    <property type="entry name" value="TOPRIM_TopoIIA_GyrB"/>
    <property type="match status" value="1"/>
</dbReference>
<gene>
    <name evidence="13" type="ORF">A2786_02230</name>
</gene>
<organism evidence="13 14">
    <name type="scientific">Candidatus Chisholmbacteria bacterium RIFCSPHIGHO2_01_FULL_52_32</name>
    <dbReference type="NCBI Taxonomy" id="1797591"/>
    <lineage>
        <taxon>Bacteria</taxon>
        <taxon>Candidatus Chisholmiibacteriota</taxon>
    </lineage>
</organism>
<dbReference type="NCBIfam" id="NF004189">
    <property type="entry name" value="PRK05644.1"/>
    <property type="match status" value="1"/>
</dbReference>
<keyword evidence="11 13" id="KW-0413">Isomerase</keyword>
<dbReference type="EC" id="5.6.2.2" evidence="4"/>
<dbReference type="EMBL" id="MHCJ01000003">
    <property type="protein sequence ID" value="OGY18313.1"/>
    <property type="molecule type" value="Genomic_DNA"/>
</dbReference>
<dbReference type="InterPro" id="IPR036890">
    <property type="entry name" value="HATPase_C_sf"/>
</dbReference>
<dbReference type="Gene3D" id="3.40.50.670">
    <property type="match status" value="1"/>
</dbReference>
<dbReference type="GO" id="GO:0046872">
    <property type="term" value="F:metal ion binding"/>
    <property type="evidence" value="ECO:0007669"/>
    <property type="project" value="UniProtKB-KW"/>
</dbReference>
<dbReference type="InterPro" id="IPR018522">
    <property type="entry name" value="TopoIIA_CS"/>
</dbReference>
<evidence type="ECO:0000256" key="1">
    <source>
        <dbReference type="ARBA" id="ARBA00000185"/>
    </source>
</evidence>
<dbReference type="SUPFAM" id="SSF55874">
    <property type="entry name" value="ATPase domain of HSP90 chaperone/DNA topoisomerase II/histidine kinase"/>
    <property type="match status" value="1"/>
</dbReference>
<name>A0A1G1VSD4_9BACT</name>
<dbReference type="SUPFAM" id="SSF56719">
    <property type="entry name" value="Type II DNA topoisomerase"/>
    <property type="match status" value="1"/>
</dbReference>
<dbReference type="InterPro" id="IPR013759">
    <property type="entry name" value="Topo_IIA_B_C"/>
</dbReference>
<evidence type="ECO:0000256" key="8">
    <source>
        <dbReference type="ARBA" id="ARBA00022842"/>
    </source>
</evidence>
<dbReference type="SUPFAM" id="SSF54211">
    <property type="entry name" value="Ribosomal protein S5 domain 2-like"/>
    <property type="match status" value="1"/>
</dbReference>
<proteinExistence type="inferred from homology"/>
<dbReference type="Gene3D" id="3.30.230.10">
    <property type="match status" value="1"/>
</dbReference>
<dbReference type="FunFam" id="3.40.50.670:FF:000002">
    <property type="entry name" value="DNA gyrase subunit B"/>
    <property type="match status" value="1"/>
</dbReference>
<protein>
    <recommendedName>
        <fullName evidence="4">DNA topoisomerase (ATP-hydrolyzing)</fullName>
        <ecNumber evidence="4">5.6.2.2</ecNumber>
    </recommendedName>
</protein>
<dbReference type="PANTHER" id="PTHR45866:SF1">
    <property type="entry name" value="DNA GYRASE SUBUNIT B, MITOCHONDRIAL"/>
    <property type="match status" value="1"/>
</dbReference>
<dbReference type="GO" id="GO:0005524">
    <property type="term" value="F:ATP binding"/>
    <property type="evidence" value="ECO:0007669"/>
    <property type="project" value="UniProtKB-KW"/>
</dbReference>
<evidence type="ECO:0000313" key="14">
    <source>
        <dbReference type="Proteomes" id="UP000179233"/>
    </source>
</evidence>
<reference evidence="13 14" key="1">
    <citation type="journal article" date="2016" name="Nat. Commun.">
        <title>Thousands of microbial genomes shed light on interconnected biogeochemical processes in an aquifer system.</title>
        <authorList>
            <person name="Anantharaman K."/>
            <person name="Brown C.T."/>
            <person name="Hug L.A."/>
            <person name="Sharon I."/>
            <person name="Castelle C.J."/>
            <person name="Probst A.J."/>
            <person name="Thomas B.C."/>
            <person name="Singh A."/>
            <person name="Wilkins M.J."/>
            <person name="Karaoz U."/>
            <person name="Brodie E.L."/>
            <person name="Williams K.H."/>
            <person name="Hubbard S.S."/>
            <person name="Banfield J.F."/>
        </authorList>
    </citation>
    <scope>NUCLEOTIDE SEQUENCE [LARGE SCALE GENOMIC DNA]</scope>
</reference>
<evidence type="ECO:0000256" key="3">
    <source>
        <dbReference type="ARBA" id="ARBA00010708"/>
    </source>
</evidence>
<evidence type="ECO:0000256" key="5">
    <source>
        <dbReference type="ARBA" id="ARBA00022723"/>
    </source>
</evidence>
<dbReference type="Proteomes" id="UP000179233">
    <property type="component" value="Unassembled WGS sequence"/>
</dbReference>
<dbReference type="InterPro" id="IPR001241">
    <property type="entry name" value="Topo_IIA"/>
</dbReference>
<evidence type="ECO:0000256" key="6">
    <source>
        <dbReference type="ARBA" id="ARBA00022741"/>
    </source>
</evidence>
<dbReference type="PRINTS" id="PR00418">
    <property type="entry name" value="TPI2FAMILY"/>
</dbReference>
<comment type="caution">
    <text evidence="13">The sequence shown here is derived from an EMBL/GenBank/DDBJ whole genome shotgun (WGS) entry which is preliminary data.</text>
</comment>
<keyword evidence="5" id="KW-0479">Metal-binding</keyword>
<evidence type="ECO:0000256" key="9">
    <source>
        <dbReference type="ARBA" id="ARBA00023029"/>
    </source>
</evidence>
<dbReference type="InterPro" id="IPR003594">
    <property type="entry name" value="HATPase_dom"/>
</dbReference>
<dbReference type="GO" id="GO:0003918">
    <property type="term" value="F:DNA topoisomerase type II (double strand cut, ATP-hydrolyzing) activity"/>
    <property type="evidence" value="ECO:0007669"/>
    <property type="project" value="UniProtKB-EC"/>
</dbReference>
<dbReference type="InterPro" id="IPR002288">
    <property type="entry name" value="DNA_gyrase_B_C"/>
</dbReference>
<dbReference type="CDD" id="cd16928">
    <property type="entry name" value="HATPase_GyrB-like"/>
    <property type="match status" value="1"/>
</dbReference>
<keyword evidence="8" id="KW-0460">Magnesium</keyword>
<dbReference type="GO" id="GO:0003677">
    <property type="term" value="F:DNA binding"/>
    <property type="evidence" value="ECO:0007669"/>
    <property type="project" value="UniProtKB-KW"/>
</dbReference>
<comment type="similarity">
    <text evidence="3">Belongs to the type II topoisomerase GyrB family.</text>
</comment>
<comment type="cofactor">
    <cofactor evidence="2">
        <name>Mg(2+)</name>
        <dbReference type="ChEBI" id="CHEBI:18420"/>
    </cofactor>
</comment>
<keyword evidence="9" id="KW-0799">Topoisomerase</keyword>
<evidence type="ECO:0000256" key="4">
    <source>
        <dbReference type="ARBA" id="ARBA00012895"/>
    </source>
</evidence>
<dbReference type="Pfam" id="PF00204">
    <property type="entry name" value="DNA_gyraseB"/>
    <property type="match status" value="1"/>
</dbReference>
<dbReference type="SMART" id="SM00433">
    <property type="entry name" value="TOP2c"/>
    <property type="match status" value="1"/>
</dbReference>
<dbReference type="Pfam" id="PF02518">
    <property type="entry name" value="HATPase_c"/>
    <property type="match status" value="1"/>
</dbReference>
<dbReference type="InterPro" id="IPR006171">
    <property type="entry name" value="TOPRIM_dom"/>
</dbReference>
<dbReference type="AlphaFoldDB" id="A0A1G1VSD4"/>
<dbReference type="InterPro" id="IPR013760">
    <property type="entry name" value="Topo_IIA-like_dom_sf"/>
</dbReference>
<comment type="catalytic activity">
    <reaction evidence="1">
        <text>ATP-dependent breakage, passage and rejoining of double-stranded DNA.</text>
        <dbReference type="EC" id="5.6.2.2"/>
    </reaction>
</comment>
<feature type="domain" description="Toprim" evidence="12">
    <location>
        <begin position="442"/>
        <end position="556"/>
    </location>
</feature>
<keyword evidence="7" id="KW-0067">ATP-binding</keyword>
<dbReference type="CDD" id="cd00822">
    <property type="entry name" value="TopoII_Trans_DNA_gyrase"/>
    <property type="match status" value="1"/>
</dbReference>
<keyword evidence="10" id="KW-0238">DNA-binding</keyword>
<dbReference type="InterPro" id="IPR014721">
    <property type="entry name" value="Ribsml_uS5_D2-typ_fold_subgr"/>
</dbReference>
<accession>A0A1G1VSD4</accession>
<dbReference type="PROSITE" id="PS50880">
    <property type="entry name" value="TOPRIM"/>
    <property type="match status" value="1"/>
</dbReference>
<dbReference type="InterPro" id="IPR034160">
    <property type="entry name" value="TOPRIM_GyrB"/>
</dbReference>
<evidence type="ECO:0000256" key="10">
    <source>
        <dbReference type="ARBA" id="ARBA00023125"/>
    </source>
</evidence>
<keyword evidence="6" id="KW-0547">Nucleotide-binding</keyword>
<dbReference type="InterPro" id="IPR000565">
    <property type="entry name" value="Topo_IIA_B"/>
</dbReference>
<sequence>MRSTPKVTKTYTAKHIKVLEGLEPVRKRPGMFIGSTDQKGLHHLIAEIVDNSVDEAIGGFAKNIWVVLHKDAKVTVADDGRGIPSEKHQSGVSALEVAMTKLHAGGKFEEIAYQASGGLHGVGASAVNALSSWLRVVTKRDGNAFTQEYNIGKPLYPVKPIQPEKLEILVPEFAKDFLKKYSGTLTQFTADKTIFKLTNRFSATKVMDMLRERAYLVKGLFFHLFNEESDLEHHFYFEGGILSLVKHLNKNKKPLHDPIYFSGEWKYEKYTIGAEAALQYTDAFTENLETFANVINTSDGGTHLTGFRMALSKSLRDYASKQGYLKDERDGFTGEDLKEGLTAVVFVKMPASEIQFESQTKTKLNNPEAQSAVYAITKDKLDEYLEEHPSDARRIIEKVLLAVRARLAARAAKDAVIRKGALEGLTLPGKLADCQEKDPSQSELFIVEGDSAGGSAKQGRDRRFQAILPLGGKILNTERARLDKIIEFAELKDLIIAMGIGIGETMDAKKLRYHRIIIMTDADVDGEHITTLLLTFFYRHMRAVIEGGNLYIALPPLYKVQAKGEIVYAYSDQEKDELLKTSFQQKHVEIQRYKGLGEMNPSQLWETTMNPKSRTLKQVTIEDAVRSDQVFTTLMGDEVPPRRRFIQTHAKLATLDI</sequence>
<dbReference type="InterPro" id="IPR020568">
    <property type="entry name" value="Ribosomal_Su5_D2-typ_SF"/>
</dbReference>
<dbReference type="Pfam" id="PF01751">
    <property type="entry name" value="Toprim"/>
    <property type="match status" value="1"/>
</dbReference>
<dbReference type="GO" id="GO:0006265">
    <property type="term" value="P:DNA topological change"/>
    <property type="evidence" value="ECO:0007669"/>
    <property type="project" value="InterPro"/>
</dbReference>
<dbReference type="InterPro" id="IPR013506">
    <property type="entry name" value="Topo_IIA_bsu_dom2"/>
</dbReference>
<dbReference type="PROSITE" id="PS00177">
    <property type="entry name" value="TOPOISOMERASE_II"/>
    <property type="match status" value="1"/>
</dbReference>
<dbReference type="SMART" id="SM00387">
    <property type="entry name" value="HATPase_c"/>
    <property type="match status" value="1"/>
</dbReference>
<evidence type="ECO:0000256" key="2">
    <source>
        <dbReference type="ARBA" id="ARBA00001946"/>
    </source>
</evidence>
<evidence type="ECO:0000256" key="7">
    <source>
        <dbReference type="ARBA" id="ARBA00022840"/>
    </source>
</evidence>
<evidence type="ECO:0000256" key="11">
    <source>
        <dbReference type="ARBA" id="ARBA00023235"/>
    </source>
</evidence>
<dbReference type="Gene3D" id="3.30.565.10">
    <property type="entry name" value="Histidine kinase-like ATPase, C-terminal domain"/>
    <property type="match status" value="1"/>
</dbReference>
<evidence type="ECO:0000313" key="13">
    <source>
        <dbReference type="EMBL" id="OGY18313.1"/>
    </source>
</evidence>
<dbReference type="PANTHER" id="PTHR45866">
    <property type="entry name" value="DNA GYRASE/TOPOISOMERASE SUBUNIT B"/>
    <property type="match status" value="1"/>
</dbReference>
<evidence type="ECO:0000259" key="12">
    <source>
        <dbReference type="PROSITE" id="PS50880"/>
    </source>
</evidence>
<dbReference type="PRINTS" id="PR01159">
    <property type="entry name" value="DNAGYRASEB"/>
</dbReference>
<dbReference type="Pfam" id="PF00986">
    <property type="entry name" value="DNA_gyraseB_C"/>
    <property type="match status" value="1"/>
</dbReference>